<proteinExistence type="predicted"/>
<protein>
    <submittedName>
        <fullName evidence="2">DUF2249 domain-containing protein</fullName>
    </submittedName>
</protein>
<organism evidence="2 3">
    <name type="scientific">Halovenus carboxidivorans</name>
    <dbReference type="NCBI Taxonomy" id="2692199"/>
    <lineage>
        <taxon>Archaea</taxon>
        <taxon>Methanobacteriati</taxon>
        <taxon>Methanobacteriota</taxon>
        <taxon>Stenosarchaea group</taxon>
        <taxon>Halobacteria</taxon>
        <taxon>Halobacteriales</taxon>
        <taxon>Haloarculaceae</taxon>
        <taxon>Halovenus</taxon>
    </lineage>
</organism>
<evidence type="ECO:0000313" key="3">
    <source>
        <dbReference type="Proteomes" id="UP000466535"/>
    </source>
</evidence>
<dbReference type="Pfam" id="PF10006">
    <property type="entry name" value="DUF2249"/>
    <property type="match status" value="1"/>
</dbReference>
<feature type="domain" description="DUF2249" evidence="1">
    <location>
        <begin position="12"/>
        <end position="77"/>
    </location>
</feature>
<dbReference type="OrthoDB" id="281801at2157"/>
<accession>A0A6B0SX40</accession>
<name>A0A6B0SX40_9EURY</name>
<comment type="caution">
    <text evidence="2">The sequence shown here is derived from an EMBL/GenBank/DDBJ whole genome shotgun (WGS) entry which is preliminary data.</text>
</comment>
<reference evidence="2 3" key="1">
    <citation type="submission" date="2019-12" db="EMBL/GenBank/DDBJ databases">
        <title>Isolation and characterization of three novel carbon monoxide-oxidizing members of Halobacteria from salione crusts and soils.</title>
        <authorList>
            <person name="Myers M.R."/>
            <person name="King G.M."/>
        </authorList>
    </citation>
    <scope>NUCLEOTIDE SEQUENCE [LARGE SCALE GENOMIC DNA]</scope>
    <source>
        <strain evidence="2 3">WSH3</strain>
    </source>
</reference>
<gene>
    <name evidence="2" type="ORF">GRX03_01410</name>
</gene>
<dbReference type="Proteomes" id="UP000466535">
    <property type="component" value="Unassembled WGS sequence"/>
</dbReference>
<dbReference type="EMBL" id="WUUT01000001">
    <property type="protein sequence ID" value="MXR50268.1"/>
    <property type="molecule type" value="Genomic_DNA"/>
</dbReference>
<dbReference type="RefSeq" id="WP_159762417.1">
    <property type="nucleotide sequence ID" value="NZ_WUUT01000001.1"/>
</dbReference>
<evidence type="ECO:0000313" key="2">
    <source>
        <dbReference type="EMBL" id="MXR50268.1"/>
    </source>
</evidence>
<dbReference type="InterPro" id="IPR018720">
    <property type="entry name" value="DUF2249"/>
</dbReference>
<dbReference type="AlphaFoldDB" id="A0A6B0SX40"/>
<evidence type="ECO:0000259" key="1">
    <source>
        <dbReference type="Pfam" id="PF10006"/>
    </source>
</evidence>
<sequence>MSQVDSADADRTIDVRQIEGAPFDDIMAELDALEPGETLLLQSSFEPEPLYDVLSQRGFAHETEQVEPNLFHVEIRHA</sequence>
<keyword evidence="3" id="KW-1185">Reference proteome</keyword>